<dbReference type="AlphaFoldDB" id="A0A4Y3QQ11"/>
<name>A0A4Y3QQ11_MICTE</name>
<accession>A0A4Y3QQ11</accession>
<comment type="caution">
    <text evidence="2">The sequence shown here is derived from an EMBL/GenBank/DDBJ whole genome shotgun (WGS) entry which is preliminary data.</text>
</comment>
<sequence length="81" mass="8822">MSTLIQVDARKRITLGSLAHHTQYIATEQSDGSVLLEPAVVMTATERAFLADETLSAALARVNATPQNRRTRQRSRASEAA</sequence>
<feature type="region of interest" description="Disordered" evidence="1">
    <location>
        <begin position="62"/>
        <end position="81"/>
    </location>
</feature>
<dbReference type="EMBL" id="BJML01000021">
    <property type="protein sequence ID" value="GEB47444.1"/>
    <property type="molecule type" value="Genomic_DNA"/>
</dbReference>
<evidence type="ECO:0000256" key="1">
    <source>
        <dbReference type="SAM" id="MobiDB-lite"/>
    </source>
</evidence>
<reference evidence="2 3" key="1">
    <citation type="submission" date="2019-06" db="EMBL/GenBank/DDBJ databases">
        <title>Whole genome shotgun sequence of Microbacterium testaceum NBRC 12675.</title>
        <authorList>
            <person name="Hosoyama A."/>
            <person name="Uohara A."/>
            <person name="Ohji S."/>
            <person name="Ichikawa N."/>
        </authorList>
    </citation>
    <scope>NUCLEOTIDE SEQUENCE [LARGE SCALE GENOMIC DNA]</scope>
    <source>
        <strain evidence="2 3">NBRC 12675</strain>
    </source>
</reference>
<dbReference type="OrthoDB" id="5122641at2"/>
<organism evidence="2 3">
    <name type="scientific">Microbacterium testaceum</name>
    <name type="common">Aureobacterium testaceum</name>
    <name type="synonym">Brevibacterium testaceum</name>
    <dbReference type="NCBI Taxonomy" id="2033"/>
    <lineage>
        <taxon>Bacteria</taxon>
        <taxon>Bacillati</taxon>
        <taxon>Actinomycetota</taxon>
        <taxon>Actinomycetes</taxon>
        <taxon>Micrococcales</taxon>
        <taxon>Microbacteriaceae</taxon>
        <taxon>Microbacterium</taxon>
    </lineage>
</organism>
<protein>
    <submittedName>
        <fullName evidence="2">Uncharacterized protein</fullName>
    </submittedName>
</protein>
<dbReference type="RefSeq" id="WP_141378447.1">
    <property type="nucleotide sequence ID" value="NZ_JBHMAE010000006.1"/>
</dbReference>
<dbReference type="Proteomes" id="UP000319525">
    <property type="component" value="Unassembled WGS sequence"/>
</dbReference>
<proteinExistence type="predicted"/>
<gene>
    <name evidence="2" type="ORF">MTE01_33890</name>
</gene>
<evidence type="ECO:0000313" key="3">
    <source>
        <dbReference type="Proteomes" id="UP000319525"/>
    </source>
</evidence>
<evidence type="ECO:0000313" key="2">
    <source>
        <dbReference type="EMBL" id="GEB47444.1"/>
    </source>
</evidence>